<evidence type="ECO:0000313" key="2">
    <source>
        <dbReference type="EMBL" id="KAK9695457.1"/>
    </source>
</evidence>
<name>A0AAW1IYM9_POPJA</name>
<gene>
    <name evidence="2" type="ORF">QE152_g32564</name>
</gene>
<sequence>MCEMFSEEINVKEEKLPPDIEEALMEAEERLLPQKSRLIYEREYQSFKKWESTNKITGMSEKVLLAYFSEKSKQVKPSSLWSYYSMLKRTLLIIQNFDISKFGKLINLMKNLSDGYKGKKFIILEADDIKFLTQAPDDVYLFMKVITIFGVHGATRSDELHKLKVSDVDDRKSVIVVSLFDTKTKQDRSFCIIDKECGISFLEIVRKQISLRPKNVTHNKFFVNYRQKKCTTQSVGINTIYI</sequence>
<keyword evidence="1" id="KW-0233">DNA recombination</keyword>
<evidence type="ECO:0000256" key="1">
    <source>
        <dbReference type="ARBA" id="ARBA00023172"/>
    </source>
</evidence>
<dbReference type="SUPFAM" id="SSF56349">
    <property type="entry name" value="DNA breaking-rejoining enzymes"/>
    <property type="match status" value="1"/>
</dbReference>
<dbReference type="GO" id="GO:0006310">
    <property type="term" value="P:DNA recombination"/>
    <property type="evidence" value="ECO:0007669"/>
    <property type="project" value="UniProtKB-KW"/>
</dbReference>
<accession>A0AAW1IYM9</accession>
<dbReference type="Proteomes" id="UP001458880">
    <property type="component" value="Unassembled WGS sequence"/>
</dbReference>
<dbReference type="EMBL" id="JASPKY010000481">
    <property type="protein sequence ID" value="KAK9695457.1"/>
    <property type="molecule type" value="Genomic_DNA"/>
</dbReference>
<evidence type="ECO:0000313" key="3">
    <source>
        <dbReference type="Proteomes" id="UP001458880"/>
    </source>
</evidence>
<dbReference type="Gene3D" id="1.10.443.10">
    <property type="entry name" value="Intergrase catalytic core"/>
    <property type="match status" value="1"/>
</dbReference>
<keyword evidence="3" id="KW-1185">Reference proteome</keyword>
<reference evidence="2 3" key="1">
    <citation type="journal article" date="2024" name="BMC Genomics">
        <title>De novo assembly and annotation of Popillia japonica's genome with initial clues to its potential as an invasive pest.</title>
        <authorList>
            <person name="Cucini C."/>
            <person name="Boschi S."/>
            <person name="Funari R."/>
            <person name="Cardaioli E."/>
            <person name="Iannotti N."/>
            <person name="Marturano G."/>
            <person name="Paoli F."/>
            <person name="Bruttini M."/>
            <person name="Carapelli A."/>
            <person name="Frati F."/>
            <person name="Nardi F."/>
        </authorList>
    </citation>
    <scope>NUCLEOTIDE SEQUENCE [LARGE SCALE GENOMIC DNA]</scope>
    <source>
        <strain evidence="2">DMR45628</strain>
    </source>
</reference>
<protein>
    <submittedName>
        <fullName evidence="2">Uncharacterized protein</fullName>
    </submittedName>
</protein>
<dbReference type="AlphaFoldDB" id="A0AAW1IYM9"/>
<dbReference type="InterPro" id="IPR011010">
    <property type="entry name" value="DNA_brk_join_enz"/>
</dbReference>
<dbReference type="InterPro" id="IPR013762">
    <property type="entry name" value="Integrase-like_cat_sf"/>
</dbReference>
<dbReference type="GO" id="GO:0003677">
    <property type="term" value="F:DNA binding"/>
    <property type="evidence" value="ECO:0007669"/>
    <property type="project" value="InterPro"/>
</dbReference>
<comment type="caution">
    <text evidence="2">The sequence shown here is derived from an EMBL/GenBank/DDBJ whole genome shotgun (WGS) entry which is preliminary data.</text>
</comment>
<organism evidence="2 3">
    <name type="scientific">Popillia japonica</name>
    <name type="common">Japanese beetle</name>
    <dbReference type="NCBI Taxonomy" id="7064"/>
    <lineage>
        <taxon>Eukaryota</taxon>
        <taxon>Metazoa</taxon>
        <taxon>Ecdysozoa</taxon>
        <taxon>Arthropoda</taxon>
        <taxon>Hexapoda</taxon>
        <taxon>Insecta</taxon>
        <taxon>Pterygota</taxon>
        <taxon>Neoptera</taxon>
        <taxon>Endopterygota</taxon>
        <taxon>Coleoptera</taxon>
        <taxon>Polyphaga</taxon>
        <taxon>Scarabaeiformia</taxon>
        <taxon>Scarabaeidae</taxon>
        <taxon>Rutelinae</taxon>
        <taxon>Popillia</taxon>
    </lineage>
</organism>
<dbReference type="GO" id="GO:0015074">
    <property type="term" value="P:DNA integration"/>
    <property type="evidence" value="ECO:0007669"/>
    <property type="project" value="InterPro"/>
</dbReference>
<proteinExistence type="predicted"/>